<proteinExistence type="inferred from homology"/>
<protein>
    <submittedName>
        <fullName evidence="8">Dipeptide ABC transporter substrate-binding protein</fullName>
    </submittedName>
</protein>
<accession>A0A087AI77</accession>
<dbReference type="Pfam" id="PF00496">
    <property type="entry name" value="SBP_bac_5"/>
    <property type="match status" value="1"/>
</dbReference>
<keyword evidence="9" id="KW-1185">Reference proteome</keyword>
<dbReference type="Gene3D" id="3.10.105.10">
    <property type="entry name" value="Dipeptide-binding Protein, Domain 3"/>
    <property type="match status" value="1"/>
</dbReference>
<dbReference type="RefSeq" id="WP_024540280.1">
    <property type="nucleotide sequence ID" value="NZ_JBQKLO010000016.1"/>
</dbReference>
<evidence type="ECO:0000256" key="6">
    <source>
        <dbReference type="SAM" id="Phobius"/>
    </source>
</evidence>
<keyword evidence="6" id="KW-0812">Transmembrane</keyword>
<feature type="transmembrane region" description="Helical" evidence="6">
    <location>
        <begin position="51"/>
        <end position="71"/>
    </location>
</feature>
<dbReference type="GO" id="GO:0043190">
    <property type="term" value="C:ATP-binding cassette (ABC) transporter complex"/>
    <property type="evidence" value="ECO:0007669"/>
    <property type="project" value="InterPro"/>
</dbReference>
<feature type="compositionally biased region" description="Polar residues" evidence="5">
    <location>
        <begin position="14"/>
        <end position="36"/>
    </location>
</feature>
<sequence>MASPDGAHGEAGATENQHSNQQPQQADTNTSMTTDASLAAKSKRPGGPRKAAPWIGVVLVLVVLVAVIFGVRAANSRGGGKADDGAASSVAIGLKLAPTNLDIRNTAGSSLDQILIGNVYEGLVARDSENKVVPALAKSWEVSDDGLKYTFHLRDGVKFSNGDALTAEDVVWSLDELVSKQYHDADSLKNLETIGASGDDTVVITLSQPYSQLLWALTGRAGLVFDKDAKYVAKTQAVGSGPYLVKDFKPNTMITLEENPTYWGAKPKTPTIVVRYYADDNAAVNALRSGEVQVLAPISAQLAEPFRKDTAKYVVKTGEGTDKYVLGMNNAAGRPTADKKVRQAIRYAIDHDQLIAARGGVDKALGGPIPSLDPGYEDLTKLYPHDAAKAEALLKEAGYTKDHPLKLTLTYANTYGSEIGDQLRSQLKEVGIDLKVNVVEFSTWLQDVYTDKDYDLSLVDHNESHDFTQWSNPDYYYGYDNKDVQKLTDEALHATDDATRDEKLAKAARIVSEDAAADWLLNYRITTAMDKGVTGFPLNMNQTYLPLWNVAYTPAK</sequence>
<evidence type="ECO:0000256" key="4">
    <source>
        <dbReference type="ARBA" id="ARBA00022729"/>
    </source>
</evidence>
<comment type="subcellular location">
    <subcellularLocation>
        <location evidence="1">Cell envelope</location>
    </subcellularLocation>
</comment>
<comment type="similarity">
    <text evidence="2">Belongs to the bacterial solute-binding protein 5 family.</text>
</comment>
<evidence type="ECO:0000256" key="2">
    <source>
        <dbReference type="ARBA" id="ARBA00005695"/>
    </source>
</evidence>
<dbReference type="CDD" id="cd08494">
    <property type="entry name" value="PBP2_NikA_DppA_OppA_like_6"/>
    <property type="match status" value="1"/>
</dbReference>
<evidence type="ECO:0000313" key="8">
    <source>
        <dbReference type="EMBL" id="KFI58477.1"/>
    </source>
</evidence>
<feature type="domain" description="Solute-binding protein family 5" evidence="7">
    <location>
        <begin position="131"/>
        <end position="471"/>
    </location>
</feature>
<dbReference type="GO" id="GO:0030313">
    <property type="term" value="C:cell envelope"/>
    <property type="evidence" value="ECO:0007669"/>
    <property type="project" value="UniProtKB-SubCell"/>
</dbReference>
<dbReference type="PIRSF" id="PIRSF002741">
    <property type="entry name" value="MppA"/>
    <property type="match status" value="1"/>
</dbReference>
<dbReference type="EMBL" id="JGYU01000001">
    <property type="protein sequence ID" value="KFI58477.1"/>
    <property type="molecule type" value="Genomic_DNA"/>
</dbReference>
<dbReference type="AlphaFoldDB" id="A0A087AI77"/>
<keyword evidence="6" id="KW-1133">Transmembrane helix</keyword>
<keyword evidence="4" id="KW-0732">Signal</keyword>
<dbReference type="Gene3D" id="3.40.190.10">
    <property type="entry name" value="Periplasmic binding protein-like II"/>
    <property type="match status" value="1"/>
</dbReference>
<reference evidence="8 9" key="1">
    <citation type="submission" date="2014-03" db="EMBL/GenBank/DDBJ databases">
        <title>Genomics of Bifidobacteria.</title>
        <authorList>
            <person name="Ventura M."/>
            <person name="Milani C."/>
            <person name="Lugli G.A."/>
        </authorList>
    </citation>
    <scope>NUCLEOTIDE SEQUENCE [LARGE SCALE GENOMIC DNA]</scope>
    <source>
        <strain evidence="8 9">LMG 10510</strain>
    </source>
</reference>
<evidence type="ECO:0000256" key="3">
    <source>
        <dbReference type="ARBA" id="ARBA00022448"/>
    </source>
</evidence>
<dbReference type="eggNOG" id="COG0747">
    <property type="taxonomic scope" value="Bacteria"/>
</dbReference>
<gene>
    <name evidence="8" type="ORF">BCHO_0524</name>
</gene>
<evidence type="ECO:0000259" key="7">
    <source>
        <dbReference type="Pfam" id="PF00496"/>
    </source>
</evidence>
<dbReference type="InterPro" id="IPR000914">
    <property type="entry name" value="SBP_5_dom"/>
</dbReference>
<evidence type="ECO:0000256" key="1">
    <source>
        <dbReference type="ARBA" id="ARBA00004196"/>
    </source>
</evidence>
<comment type="caution">
    <text evidence="8">The sequence shown here is derived from an EMBL/GenBank/DDBJ whole genome shotgun (WGS) entry which is preliminary data.</text>
</comment>
<dbReference type="STRING" id="35760.BCHO_0524"/>
<name>A0A087AI77_9BIFI</name>
<keyword evidence="6" id="KW-0472">Membrane</keyword>
<dbReference type="OrthoDB" id="9796817at2"/>
<keyword evidence="3" id="KW-0813">Transport</keyword>
<dbReference type="InterPro" id="IPR039424">
    <property type="entry name" value="SBP_5"/>
</dbReference>
<dbReference type="GO" id="GO:0042597">
    <property type="term" value="C:periplasmic space"/>
    <property type="evidence" value="ECO:0007669"/>
    <property type="project" value="UniProtKB-ARBA"/>
</dbReference>
<dbReference type="SUPFAM" id="SSF53850">
    <property type="entry name" value="Periplasmic binding protein-like II"/>
    <property type="match status" value="1"/>
</dbReference>
<evidence type="ECO:0000256" key="5">
    <source>
        <dbReference type="SAM" id="MobiDB-lite"/>
    </source>
</evidence>
<dbReference type="PANTHER" id="PTHR30290">
    <property type="entry name" value="PERIPLASMIC BINDING COMPONENT OF ABC TRANSPORTER"/>
    <property type="match status" value="1"/>
</dbReference>
<dbReference type="GO" id="GO:1904680">
    <property type="term" value="F:peptide transmembrane transporter activity"/>
    <property type="evidence" value="ECO:0007669"/>
    <property type="project" value="TreeGrafter"/>
</dbReference>
<dbReference type="Proteomes" id="UP000028995">
    <property type="component" value="Unassembled WGS sequence"/>
</dbReference>
<evidence type="ECO:0000313" key="9">
    <source>
        <dbReference type="Proteomes" id="UP000028995"/>
    </source>
</evidence>
<dbReference type="InterPro" id="IPR030678">
    <property type="entry name" value="Peptide/Ni-bd"/>
</dbReference>
<dbReference type="GO" id="GO:0015833">
    <property type="term" value="P:peptide transport"/>
    <property type="evidence" value="ECO:0007669"/>
    <property type="project" value="TreeGrafter"/>
</dbReference>
<organism evidence="8 9">
    <name type="scientific">Bifidobacterium choerinum</name>
    <dbReference type="NCBI Taxonomy" id="35760"/>
    <lineage>
        <taxon>Bacteria</taxon>
        <taxon>Bacillati</taxon>
        <taxon>Actinomycetota</taxon>
        <taxon>Actinomycetes</taxon>
        <taxon>Bifidobacteriales</taxon>
        <taxon>Bifidobacteriaceae</taxon>
        <taxon>Bifidobacterium</taxon>
    </lineage>
</organism>
<feature type="region of interest" description="Disordered" evidence="5">
    <location>
        <begin position="1"/>
        <end position="50"/>
    </location>
</feature>
<dbReference type="PANTHER" id="PTHR30290:SF10">
    <property type="entry name" value="PERIPLASMIC OLIGOPEPTIDE-BINDING PROTEIN-RELATED"/>
    <property type="match status" value="1"/>
</dbReference>